<evidence type="ECO:0000313" key="1">
    <source>
        <dbReference type="EMBL" id="TGO70728.1"/>
    </source>
</evidence>
<organism evidence="1 2">
    <name type="scientific">Botrytis elliptica</name>
    <dbReference type="NCBI Taxonomy" id="278938"/>
    <lineage>
        <taxon>Eukaryota</taxon>
        <taxon>Fungi</taxon>
        <taxon>Dikarya</taxon>
        <taxon>Ascomycota</taxon>
        <taxon>Pezizomycotina</taxon>
        <taxon>Leotiomycetes</taxon>
        <taxon>Helotiales</taxon>
        <taxon>Sclerotiniaceae</taxon>
        <taxon>Botrytis</taxon>
    </lineage>
</organism>
<gene>
    <name evidence="1" type="ORF">BELL_0677g00050</name>
</gene>
<name>A0A4Z1JB02_9HELO</name>
<dbReference type="Proteomes" id="UP000297229">
    <property type="component" value="Unassembled WGS sequence"/>
</dbReference>
<dbReference type="EMBL" id="PQXM01000675">
    <property type="protein sequence ID" value="TGO70728.1"/>
    <property type="molecule type" value="Genomic_DNA"/>
</dbReference>
<dbReference type="AlphaFoldDB" id="A0A4Z1JB02"/>
<proteinExistence type="predicted"/>
<sequence>MQSLQLNLYAEEEWRNKQKVLMIRKMAVKVQTKIESGTNNNSLSKLQNLSSRLPMSAPRLWSLSSVYMQDPLLASMHVSMFPWLLSF</sequence>
<reference evidence="1 2" key="1">
    <citation type="submission" date="2017-12" db="EMBL/GenBank/DDBJ databases">
        <title>Comparative genomics of Botrytis spp.</title>
        <authorList>
            <person name="Valero-Jimenez C.A."/>
            <person name="Tapia P."/>
            <person name="Veloso J."/>
            <person name="Silva-Moreno E."/>
            <person name="Staats M."/>
            <person name="Valdes J.H."/>
            <person name="Van Kan J.A.L."/>
        </authorList>
    </citation>
    <scope>NUCLEOTIDE SEQUENCE [LARGE SCALE GENOMIC DNA]</scope>
    <source>
        <strain evidence="1 2">Be9601</strain>
    </source>
</reference>
<protein>
    <submittedName>
        <fullName evidence="1">Uncharacterized protein</fullName>
    </submittedName>
</protein>
<keyword evidence="2" id="KW-1185">Reference proteome</keyword>
<accession>A0A4Z1JB02</accession>
<evidence type="ECO:0000313" key="2">
    <source>
        <dbReference type="Proteomes" id="UP000297229"/>
    </source>
</evidence>
<comment type="caution">
    <text evidence="1">The sequence shown here is derived from an EMBL/GenBank/DDBJ whole genome shotgun (WGS) entry which is preliminary data.</text>
</comment>